<dbReference type="HOGENOM" id="CLU_1970772_0_0_1"/>
<protein>
    <submittedName>
        <fullName evidence="2">Uncharacterized protein</fullName>
    </submittedName>
</protein>
<dbReference type="OrthoDB" id="4621856at2759"/>
<sequence>MHSRGDKVPGETDKERNGRNRNQFTGKRPRTPSPINPLEGTIGSAFKRQKNEHIDHFKTPTKAIVQGIVAYTDKRVPDEVQETRKDIFDFCGVSKRTGYRYIEDLPDIEATSARRLENDPTKPKTRG</sequence>
<dbReference type="EMBL" id="KE145353">
    <property type="protein sequence ID" value="EPE36044.1"/>
    <property type="molecule type" value="Genomic_DNA"/>
</dbReference>
<feature type="region of interest" description="Disordered" evidence="1">
    <location>
        <begin position="1"/>
        <end position="41"/>
    </location>
</feature>
<reference evidence="2 3" key="1">
    <citation type="journal article" date="2013" name="BMC Genomics">
        <title>Genomics-driven discovery of the pneumocandin biosynthetic gene cluster in the fungus Glarea lozoyensis.</title>
        <authorList>
            <person name="Chen L."/>
            <person name="Yue Q."/>
            <person name="Zhang X."/>
            <person name="Xiang M."/>
            <person name="Wang C."/>
            <person name="Li S."/>
            <person name="Che Y."/>
            <person name="Ortiz-Lopez F.J."/>
            <person name="Bills G.F."/>
            <person name="Liu X."/>
            <person name="An Z."/>
        </authorList>
    </citation>
    <scope>NUCLEOTIDE SEQUENCE [LARGE SCALE GENOMIC DNA]</scope>
    <source>
        <strain evidence="3">ATCC 20868 / MF5171</strain>
    </source>
</reference>
<proteinExistence type="predicted"/>
<feature type="compositionally biased region" description="Basic and acidic residues" evidence="1">
    <location>
        <begin position="1"/>
        <end position="18"/>
    </location>
</feature>
<dbReference type="GeneID" id="19464436"/>
<dbReference type="RefSeq" id="XP_008076862.1">
    <property type="nucleotide sequence ID" value="XM_008078671.1"/>
</dbReference>
<organism evidence="2 3">
    <name type="scientific">Glarea lozoyensis (strain ATCC 20868 / MF5171)</name>
    <dbReference type="NCBI Taxonomy" id="1116229"/>
    <lineage>
        <taxon>Eukaryota</taxon>
        <taxon>Fungi</taxon>
        <taxon>Dikarya</taxon>
        <taxon>Ascomycota</taxon>
        <taxon>Pezizomycotina</taxon>
        <taxon>Leotiomycetes</taxon>
        <taxon>Helotiales</taxon>
        <taxon>Helotiaceae</taxon>
        <taxon>Glarea</taxon>
    </lineage>
</organism>
<keyword evidence="3" id="KW-1185">Reference proteome</keyword>
<dbReference type="AlphaFoldDB" id="S3DFX5"/>
<gene>
    <name evidence="2" type="ORF">GLAREA_05382</name>
</gene>
<name>S3DFX5_GLAL2</name>
<evidence type="ECO:0000313" key="3">
    <source>
        <dbReference type="Proteomes" id="UP000016922"/>
    </source>
</evidence>
<evidence type="ECO:0000313" key="2">
    <source>
        <dbReference type="EMBL" id="EPE36044.1"/>
    </source>
</evidence>
<evidence type="ECO:0000256" key="1">
    <source>
        <dbReference type="SAM" id="MobiDB-lite"/>
    </source>
</evidence>
<dbReference type="KEGG" id="glz:GLAREA_05382"/>
<accession>S3DFX5</accession>
<dbReference type="Proteomes" id="UP000016922">
    <property type="component" value="Unassembled WGS sequence"/>
</dbReference>